<dbReference type="AlphaFoldDB" id="A0A7D5VZB7"/>
<evidence type="ECO:0000256" key="1">
    <source>
        <dbReference type="ARBA" id="ARBA00006739"/>
    </source>
</evidence>
<evidence type="ECO:0000256" key="4">
    <source>
        <dbReference type="ARBA" id="ARBA00022679"/>
    </source>
</evidence>
<dbReference type="InterPro" id="IPR001173">
    <property type="entry name" value="Glyco_trans_2-like"/>
</dbReference>
<dbReference type="RefSeq" id="WP_180689424.1">
    <property type="nucleotide sequence ID" value="NZ_CP059052.1"/>
</dbReference>
<dbReference type="PANTHER" id="PTHR43179">
    <property type="entry name" value="RHAMNOSYLTRANSFERASE WBBL"/>
    <property type="match status" value="1"/>
</dbReference>
<dbReference type="PANTHER" id="PTHR43179:SF12">
    <property type="entry name" value="GALACTOFURANOSYLTRANSFERASE GLFT2"/>
    <property type="match status" value="1"/>
</dbReference>
<name>A0A7D5VZB7_PSEPU</name>
<evidence type="ECO:0000256" key="3">
    <source>
        <dbReference type="ARBA" id="ARBA00022676"/>
    </source>
</evidence>
<comment type="similarity">
    <text evidence="1">Belongs to the glycosyltransferase 2 family.</text>
</comment>
<protein>
    <submittedName>
        <fullName evidence="6">Glycosyltransferase family 2 protein</fullName>
    </submittedName>
</protein>
<keyword evidence="2" id="KW-0997">Cell inner membrane</keyword>
<gene>
    <name evidence="6" type="ORF">H0H12_06615</name>
</gene>
<evidence type="ECO:0000259" key="5">
    <source>
        <dbReference type="Pfam" id="PF00535"/>
    </source>
</evidence>
<dbReference type="Gene3D" id="3.90.550.10">
    <property type="entry name" value="Spore Coat Polysaccharide Biosynthesis Protein SpsA, Chain A"/>
    <property type="match status" value="1"/>
</dbReference>
<reference evidence="6 7" key="1">
    <citation type="journal article" date="2009" name="Mikrobiologiia">
        <title>[Phenanthren biodegradation and interaction of Pseudomonas putida BS3701 and Burkholderia sp.BS3702 in plant rhizosphere].</title>
        <authorList>
            <person name="Ovchinnikova A.A."/>
            <person name="Vetrova A.A."/>
            <person name="Filonov A.E."/>
            <person name="Boronin A.M."/>
        </authorList>
    </citation>
    <scope>NUCLEOTIDE SEQUENCE [LARGE SCALE GENOMIC DNA]</scope>
    <source>
        <strain evidence="6 7">BS3701</strain>
    </source>
</reference>
<organism evidence="6 7">
    <name type="scientific">Pseudomonas putida</name>
    <name type="common">Arthrobacter siderocapsulatus</name>
    <dbReference type="NCBI Taxonomy" id="303"/>
    <lineage>
        <taxon>Bacteria</taxon>
        <taxon>Pseudomonadati</taxon>
        <taxon>Pseudomonadota</taxon>
        <taxon>Gammaproteobacteria</taxon>
        <taxon>Pseudomonadales</taxon>
        <taxon>Pseudomonadaceae</taxon>
        <taxon>Pseudomonas</taxon>
    </lineage>
</organism>
<keyword evidence="2" id="KW-1003">Cell membrane</keyword>
<keyword evidence="2" id="KW-0472">Membrane</keyword>
<dbReference type="Pfam" id="PF00535">
    <property type="entry name" value="Glycos_transf_2"/>
    <property type="match status" value="1"/>
</dbReference>
<dbReference type="CDD" id="cd02526">
    <property type="entry name" value="GT2_RfbF_like"/>
    <property type="match status" value="1"/>
</dbReference>
<evidence type="ECO:0000313" key="7">
    <source>
        <dbReference type="Proteomes" id="UP000510934"/>
    </source>
</evidence>
<dbReference type="NCBIfam" id="TIGR01556">
    <property type="entry name" value="rhamnosyltran"/>
    <property type="match status" value="1"/>
</dbReference>
<dbReference type="GO" id="GO:0016757">
    <property type="term" value="F:glycosyltransferase activity"/>
    <property type="evidence" value="ECO:0007669"/>
    <property type="project" value="UniProtKB-KW"/>
</dbReference>
<accession>A0A7D5VZB7</accession>
<dbReference type="InterPro" id="IPR029044">
    <property type="entry name" value="Nucleotide-diphossugar_trans"/>
</dbReference>
<sequence>MEKSAPPTQRFPETLCVVVTYNPNLDELAEALLSLEGQVSKTLIVDNHSDQNLSEWLNVFCTKFSVDLIEMQDNFGLANAQNVGISYALEHKYERILLLDQDSKPETGFVANLHVALNQLQMNNAAAVGPTFCDRRVENHAETPSEQAEPVQREFLISSGMLIETRHLQQIGLMFGELFIDHVDHEWCFRAIEKGYTLYQTPTARLYHSLGDRVIRLRLLRYREISIHSAVRNYYKVRNSIHLFRLDHVPLRWKVKFMNQALAVALFSVLVSKNRAERLKLIAISVADGLAARLGAFKK</sequence>
<dbReference type="Proteomes" id="UP000510934">
    <property type="component" value="Chromosome"/>
</dbReference>
<keyword evidence="4 6" id="KW-0808">Transferase</keyword>
<dbReference type="EMBL" id="CP059052">
    <property type="protein sequence ID" value="QLJ15613.1"/>
    <property type="molecule type" value="Genomic_DNA"/>
</dbReference>
<dbReference type="SUPFAM" id="SSF53448">
    <property type="entry name" value="Nucleotide-diphospho-sugar transferases"/>
    <property type="match status" value="1"/>
</dbReference>
<feature type="domain" description="Glycosyltransferase 2-like" evidence="5">
    <location>
        <begin position="17"/>
        <end position="142"/>
    </location>
</feature>
<evidence type="ECO:0000313" key="6">
    <source>
        <dbReference type="EMBL" id="QLJ15613.1"/>
    </source>
</evidence>
<proteinExistence type="inferred from homology"/>
<keyword evidence="3" id="KW-0328">Glycosyltransferase</keyword>
<evidence type="ECO:0000256" key="2">
    <source>
        <dbReference type="ARBA" id="ARBA00022519"/>
    </source>
</evidence>
<dbReference type="InterPro" id="IPR006446">
    <property type="entry name" value="RhaTrfase"/>
</dbReference>